<evidence type="ECO:0000313" key="2">
    <source>
        <dbReference type="Proteomes" id="UP000011514"/>
    </source>
</evidence>
<sequence length="211" mass="24126">MLQKGKQQGPQEAATHLGLGFMYHDERDRELAIKAFAVTDTFQFQHLTEDAAREASEAYVDALWEKDRIEAACTVDGDLDTSALNDADWSPVREAFERRASIAGIDPEYAELSTVAWRRHKVGGDYWTPMKQAQVHELRAALQDSDYPHKPRGGQSGHGPEAARYALGVELHDTRRFDEMTDVMVPYFERIARRHQRHNDEKWDISNTVSR</sequence>
<dbReference type="AlphaFoldDB" id="M0E7J3"/>
<evidence type="ECO:0000313" key="1">
    <source>
        <dbReference type="EMBL" id="ELZ42344.1"/>
    </source>
</evidence>
<accession>M0E7J3</accession>
<protein>
    <submittedName>
        <fullName evidence="1">Uncharacterized protein</fullName>
    </submittedName>
</protein>
<reference evidence="1 2" key="1">
    <citation type="journal article" date="2014" name="PLoS Genet.">
        <title>Phylogenetically driven sequencing of extremely halophilic archaea reveals strategies for static and dynamic osmo-response.</title>
        <authorList>
            <person name="Becker E.A."/>
            <person name="Seitzer P.M."/>
            <person name="Tritt A."/>
            <person name="Larsen D."/>
            <person name="Krusor M."/>
            <person name="Yao A.I."/>
            <person name="Wu D."/>
            <person name="Madern D."/>
            <person name="Eisen J.A."/>
            <person name="Darling A.E."/>
            <person name="Facciotti M.T."/>
        </authorList>
    </citation>
    <scope>NUCLEOTIDE SEQUENCE [LARGE SCALE GENOMIC DNA]</scope>
    <source>
        <strain evidence="1 2">DSM 1137</strain>
    </source>
</reference>
<dbReference type="PATRIC" id="fig|1227484.4.peg.1001"/>
<dbReference type="Proteomes" id="UP000011514">
    <property type="component" value="Unassembled WGS sequence"/>
</dbReference>
<name>M0E7J3_9EURY</name>
<proteinExistence type="predicted"/>
<dbReference type="EMBL" id="AOJE01000012">
    <property type="protein sequence ID" value="ELZ42344.1"/>
    <property type="molecule type" value="Genomic_DNA"/>
</dbReference>
<organism evidence="1 2">
    <name type="scientific">Halorubrum saccharovorum DSM 1137</name>
    <dbReference type="NCBI Taxonomy" id="1227484"/>
    <lineage>
        <taxon>Archaea</taxon>
        <taxon>Methanobacteriati</taxon>
        <taxon>Methanobacteriota</taxon>
        <taxon>Stenosarchaea group</taxon>
        <taxon>Halobacteria</taxon>
        <taxon>Halobacteriales</taxon>
        <taxon>Haloferacaceae</taxon>
        <taxon>Halorubrum</taxon>
    </lineage>
</organism>
<gene>
    <name evidence="1" type="ORF">C471_04875</name>
</gene>
<comment type="caution">
    <text evidence="1">The sequence shown here is derived from an EMBL/GenBank/DDBJ whole genome shotgun (WGS) entry which is preliminary data.</text>
</comment>
<keyword evidence="2" id="KW-1185">Reference proteome</keyword>
<dbReference type="eggNOG" id="arCOG13688">
    <property type="taxonomic scope" value="Archaea"/>
</dbReference>